<dbReference type="PANTHER" id="PTHR43581:SF2">
    <property type="entry name" value="EXCINUCLEASE ATPASE SUBUNIT"/>
    <property type="match status" value="1"/>
</dbReference>
<reference evidence="3 4" key="2">
    <citation type="submission" date="2016-11" db="EMBL/GenBank/DDBJ databases">
        <authorList>
            <person name="Jaros S."/>
            <person name="Januszkiewicz K."/>
            <person name="Wedrychowicz H."/>
        </authorList>
    </citation>
    <scope>NUCLEOTIDE SEQUENCE [LARGE SCALE GENOMIC DNA]</scope>
    <source>
        <strain evidence="3 4">ACAM 239</strain>
    </source>
</reference>
<dbReference type="AlphaFoldDB" id="A0A1N6CWE9"/>
<dbReference type="GO" id="GO:0005524">
    <property type="term" value="F:ATP binding"/>
    <property type="evidence" value="ECO:0007669"/>
    <property type="project" value="InterPro"/>
</dbReference>
<dbReference type="Pfam" id="PF13304">
    <property type="entry name" value="AAA_21"/>
    <property type="match status" value="1"/>
</dbReference>
<proteinExistence type="predicted"/>
<feature type="domain" description="ATPase AAA-type core" evidence="1">
    <location>
        <begin position="24"/>
        <end position="271"/>
    </location>
</feature>
<dbReference type="Proteomes" id="UP000185024">
    <property type="component" value="Unassembled WGS sequence"/>
</dbReference>
<dbReference type="EMBL" id="FSQX01000001">
    <property type="protein sequence ID" value="SIN62823.1"/>
    <property type="molecule type" value="Genomic_DNA"/>
</dbReference>
<dbReference type="RefSeq" id="WP_062360264.1">
    <property type="nucleotide sequence ID" value="NZ_BJOI01000023.1"/>
</dbReference>
<dbReference type="InterPro" id="IPR051396">
    <property type="entry name" value="Bact_Antivir_Def_Nuclease"/>
</dbReference>
<accession>A0A1N6CWE9</accession>
<dbReference type="InterPro" id="IPR027417">
    <property type="entry name" value="P-loop_NTPase"/>
</dbReference>
<name>A0A1N6CWE9_9GAMM</name>
<dbReference type="InterPro" id="IPR003959">
    <property type="entry name" value="ATPase_AAA_core"/>
</dbReference>
<gene>
    <name evidence="2" type="ORF">SAMN04490369_102646</name>
    <name evidence="3" type="ORF">SAMN05878438_1022</name>
</gene>
<organism evidence="3 4">
    <name type="scientific">Vreelandella aquamarina</name>
    <dbReference type="NCBI Taxonomy" id="77097"/>
    <lineage>
        <taxon>Bacteria</taxon>
        <taxon>Pseudomonadati</taxon>
        <taxon>Pseudomonadota</taxon>
        <taxon>Gammaproteobacteria</taxon>
        <taxon>Oceanospirillales</taxon>
        <taxon>Halomonadaceae</taxon>
        <taxon>Vreelandella</taxon>
    </lineage>
</organism>
<evidence type="ECO:0000313" key="4">
    <source>
        <dbReference type="Proteomes" id="UP000185024"/>
    </source>
</evidence>
<dbReference type="EMBL" id="FODB01000026">
    <property type="protein sequence ID" value="SEN83789.1"/>
    <property type="molecule type" value="Genomic_DNA"/>
</dbReference>
<protein>
    <submittedName>
        <fullName evidence="3">AAA domain-containing protein, putative AbiEii toxin, Type IV TA system</fullName>
    </submittedName>
</protein>
<evidence type="ECO:0000313" key="2">
    <source>
        <dbReference type="EMBL" id="SEN83789.1"/>
    </source>
</evidence>
<evidence type="ECO:0000313" key="5">
    <source>
        <dbReference type="Proteomes" id="UP000199493"/>
    </source>
</evidence>
<dbReference type="GO" id="GO:0016887">
    <property type="term" value="F:ATP hydrolysis activity"/>
    <property type="evidence" value="ECO:0007669"/>
    <property type="project" value="InterPro"/>
</dbReference>
<sequence>MFQTLALENFTAFKETSFEWSPGVNVLIGANGTGKTHIMKLMYALQMQGHDAAELKKKLAAVFRPSGDKVSRLVNRKKGSNTARISLSNSAAQSLSLTFDTTRHHTFELQGEWAVERSPVFIPVKEVLSFAPGFISLYDKYELAFEEVYYDIIKQAYLPARKGMPLNDEKPLLELIRKTVGGKVTLEGDEFHLSAGSKKLEMSLVAEGHRKLALIWQLIHNGSLFANNTLFWDEPEANLNPALMPEVAKILLMLAERGVQVFVATHDYAFLRELDFARQETPTRYFSLELTQEDGVIAHSFSRYRDIRPNKIADEFQRLYDLEVRHSLGDFS</sequence>
<reference evidence="2 5" key="1">
    <citation type="submission" date="2016-10" db="EMBL/GenBank/DDBJ databases">
        <authorList>
            <person name="de Groot N.N."/>
        </authorList>
    </citation>
    <scope>NUCLEOTIDE SEQUENCE [LARGE SCALE GENOMIC DNA]</scope>
    <source>
        <strain evidence="2 5">558</strain>
    </source>
</reference>
<evidence type="ECO:0000259" key="1">
    <source>
        <dbReference type="Pfam" id="PF13304"/>
    </source>
</evidence>
<dbReference type="Gene3D" id="3.40.50.300">
    <property type="entry name" value="P-loop containing nucleotide triphosphate hydrolases"/>
    <property type="match status" value="2"/>
</dbReference>
<dbReference type="SUPFAM" id="SSF52540">
    <property type="entry name" value="P-loop containing nucleoside triphosphate hydrolases"/>
    <property type="match status" value="1"/>
</dbReference>
<accession>A0A1H8JSV6</accession>
<dbReference type="Proteomes" id="UP000199493">
    <property type="component" value="Unassembled WGS sequence"/>
</dbReference>
<dbReference type="STRING" id="77097.SAMN04490369_102646"/>
<dbReference type="PANTHER" id="PTHR43581">
    <property type="entry name" value="ATP/GTP PHOSPHATASE"/>
    <property type="match status" value="1"/>
</dbReference>
<dbReference type="GeneID" id="97276889"/>
<evidence type="ECO:0000313" key="3">
    <source>
        <dbReference type="EMBL" id="SIN62823.1"/>
    </source>
</evidence>